<evidence type="ECO:0000313" key="5">
    <source>
        <dbReference type="EMBL" id="KAJ0397517.1"/>
    </source>
</evidence>
<evidence type="ECO:0000256" key="1">
    <source>
        <dbReference type="PROSITE-ProRule" id="PRU00175"/>
    </source>
</evidence>
<keyword evidence="1" id="KW-0863">Zinc-finger</keyword>
<evidence type="ECO:0000256" key="2">
    <source>
        <dbReference type="SAM" id="MobiDB-lite"/>
    </source>
</evidence>
<evidence type="ECO:0000256" key="3">
    <source>
        <dbReference type="SAM" id="Phobius"/>
    </source>
</evidence>
<dbReference type="SUPFAM" id="SSF57850">
    <property type="entry name" value="RING/U-box"/>
    <property type="match status" value="1"/>
</dbReference>
<keyword evidence="3" id="KW-0472">Membrane</keyword>
<feature type="transmembrane region" description="Helical" evidence="3">
    <location>
        <begin position="235"/>
        <end position="263"/>
    </location>
</feature>
<feature type="region of interest" description="Disordered" evidence="2">
    <location>
        <begin position="1"/>
        <end position="48"/>
    </location>
</feature>
<protein>
    <recommendedName>
        <fullName evidence="4">RING-type domain-containing protein</fullName>
    </recommendedName>
</protein>
<organism evidence="5 6">
    <name type="scientific">Pythium insidiosum</name>
    <name type="common">Pythiosis disease agent</name>
    <dbReference type="NCBI Taxonomy" id="114742"/>
    <lineage>
        <taxon>Eukaryota</taxon>
        <taxon>Sar</taxon>
        <taxon>Stramenopiles</taxon>
        <taxon>Oomycota</taxon>
        <taxon>Peronosporomycetes</taxon>
        <taxon>Pythiales</taxon>
        <taxon>Pythiaceae</taxon>
        <taxon>Pythium</taxon>
    </lineage>
</organism>
<feature type="compositionally biased region" description="Low complexity" evidence="2">
    <location>
        <begin position="1"/>
        <end position="20"/>
    </location>
</feature>
<gene>
    <name evidence="5" type="ORF">P43SY_005643</name>
</gene>
<keyword evidence="6" id="KW-1185">Reference proteome</keyword>
<feature type="transmembrane region" description="Helical" evidence="3">
    <location>
        <begin position="192"/>
        <end position="215"/>
    </location>
</feature>
<dbReference type="SMART" id="SM00184">
    <property type="entry name" value="RING"/>
    <property type="match status" value="1"/>
</dbReference>
<reference evidence="5" key="1">
    <citation type="submission" date="2021-12" db="EMBL/GenBank/DDBJ databases">
        <title>Prjna785345.</title>
        <authorList>
            <person name="Rujirawat T."/>
            <person name="Krajaejun T."/>
        </authorList>
    </citation>
    <scope>NUCLEOTIDE SEQUENCE</scope>
    <source>
        <strain evidence="5">Pi057C3</strain>
    </source>
</reference>
<dbReference type="EMBL" id="JAKCXM010000248">
    <property type="protein sequence ID" value="KAJ0397517.1"/>
    <property type="molecule type" value="Genomic_DNA"/>
</dbReference>
<accession>A0AAD5LY53</accession>
<comment type="caution">
    <text evidence="5">The sequence shown here is derived from an EMBL/GenBank/DDBJ whole genome shotgun (WGS) entry which is preliminary data.</text>
</comment>
<dbReference type="PANTHER" id="PTHR46225:SF19">
    <property type="entry name" value="RING-TYPE DOMAIN-CONTAINING PROTEIN"/>
    <property type="match status" value="1"/>
</dbReference>
<proteinExistence type="predicted"/>
<feature type="transmembrane region" description="Helical" evidence="3">
    <location>
        <begin position="147"/>
        <end position="171"/>
    </location>
</feature>
<dbReference type="Pfam" id="PF13639">
    <property type="entry name" value="zf-RING_2"/>
    <property type="match status" value="1"/>
</dbReference>
<dbReference type="Proteomes" id="UP001209570">
    <property type="component" value="Unassembled WGS sequence"/>
</dbReference>
<feature type="domain" description="RING-type" evidence="4">
    <location>
        <begin position="335"/>
        <end position="376"/>
    </location>
</feature>
<evidence type="ECO:0000259" key="4">
    <source>
        <dbReference type="PROSITE" id="PS50089"/>
    </source>
</evidence>
<dbReference type="InterPro" id="IPR013083">
    <property type="entry name" value="Znf_RING/FYVE/PHD"/>
</dbReference>
<dbReference type="AlphaFoldDB" id="A0AAD5LY53"/>
<sequence length="387" mass="42398">MSSPSPSAEETAPDAPTTHEVASTSAASELVLDDTSPPPSDPLPTSALSPHTAMLVDLVEEALEPSRIVVPTTTTAIPTTGTRAEAVAATTSTALPGADQDLADPFFERMRLLLTTASHVPQIVATVAIAPNLWDINLASNHCGRELIWVLVQAMYLSMSVLTYWLWYWLAHWSQRQLSEHQRQRGSAIVHKLHVTLYIFGLLWFVIGNFLLLIVDAESTVCSDADHTGPTIFDLALVMLVMAYARVFWPCTVFLLLLPFAVLCRPCLLRLVNALGYEPPPPAEDIEASGPPIRVGASKELIEQHSKRVQFVKGMALRSSSWSSIADIAVEPNACCICLVDYELDDELRLLPCGHDFHVPCVDEWLARNASCPTCRKSIIPETHSMV</sequence>
<dbReference type="PANTHER" id="PTHR46225">
    <property type="entry name" value="C3H4 TYPE ZINC FINGER PROTEIN"/>
    <property type="match status" value="1"/>
</dbReference>
<dbReference type="Gene3D" id="3.30.40.10">
    <property type="entry name" value="Zinc/RING finger domain, C3HC4 (zinc finger)"/>
    <property type="match status" value="1"/>
</dbReference>
<dbReference type="GO" id="GO:0008270">
    <property type="term" value="F:zinc ion binding"/>
    <property type="evidence" value="ECO:0007669"/>
    <property type="project" value="UniProtKB-KW"/>
</dbReference>
<evidence type="ECO:0000313" key="6">
    <source>
        <dbReference type="Proteomes" id="UP001209570"/>
    </source>
</evidence>
<keyword evidence="1" id="KW-0862">Zinc</keyword>
<keyword evidence="1" id="KW-0479">Metal-binding</keyword>
<keyword evidence="3" id="KW-1133">Transmembrane helix</keyword>
<keyword evidence="3" id="KW-0812">Transmembrane</keyword>
<name>A0AAD5LY53_PYTIN</name>
<dbReference type="InterPro" id="IPR001841">
    <property type="entry name" value="Znf_RING"/>
</dbReference>
<dbReference type="PROSITE" id="PS50089">
    <property type="entry name" value="ZF_RING_2"/>
    <property type="match status" value="1"/>
</dbReference>